<dbReference type="RefSeq" id="WP_169658796.1">
    <property type="nucleotide sequence ID" value="NZ_JABANE010000067.1"/>
</dbReference>
<dbReference type="AlphaFoldDB" id="A0A7X9RXF4"/>
<evidence type="ECO:0000313" key="2">
    <source>
        <dbReference type="Proteomes" id="UP000576082"/>
    </source>
</evidence>
<evidence type="ECO:0000313" key="1">
    <source>
        <dbReference type="EMBL" id="NME70563.1"/>
    </source>
</evidence>
<gene>
    <name evidence="1" type="ORF">HHU12_21485</name>
</gene>
<comment type="caution">
    <text evidence="1">The sequence shown here is derived from an EMBL/GenBank/DDBJ whole genome shotgun (WGS) entry which is preliminary data.</text>
</comment>
<organism evidence="1 2">
    <name type="scientific">Flammeovirga aprica JL-4</name>
    <dbReference type="NCBI Taxonomy" id="694437"/>
    <lineage>
        <taxon>Bacteria</taxon>
        <taxon>Pseudomonadati</taxon>
        <taxon>Bacteroidota</taxon>
        <taxon>Cytophagia</taxon>
        <taxon>Cytophagales</taxon>
        <taxon>Flammeovirgaceae</taxon>
        <taxon>Flammeovirga</taxon>
    </lineage>
</organism>
<dbReference type="EMBL" id="JABANE010000067">
    <property type="protein sequence ID" value="NME70563.1"/>
    <property type="molecule type" value="Genomic_DNA"/>
</dbReference>
<keyword evidence="2" id="KW-1185">Reference proteome</keyword>
<dbReference type="Proteomes" id="UP000576082">
    <property type="component" value="Unassembled WGS sequence"/>
</dbReference>
<reference evidence="1 2" key="1">
    <citation type="submission" date="2020-04" db="EMBL/GenBank/DDBJ databases">
        <title>Flammeovirga sp. SR4, a novel species isolated from seawater.</title>
        <authorList>
            <person name="Wang X."/>
        </authorList>
    </citation>
    <scope>NUCLEOTIDE SEQUENCE [LARGE SCALE GENOMIC DNA]</scope>
    <source>
        <strain evidence="1 2">ATCC 23126</strain>
    </source>
</reference>
<dbReference type="PROSITE" id="PS51257">
    <property type="entry name" value="PROKAR_LIPOPROTEIN"/>
    <property type="match status" value="1"/>
</dbReference>
<protein>
    <submittedName>
        <fullName evidence="1">Uncharacterized protein</fullName>
    </submittedName>
</protein>
<accession>A0A7X9RXF4</accession>
<proteinExistence type="predicted"/>
<sequence>MSHQRIINLLLTIPFLILQIFFTSCTELHSDLENDIEPYQASGSITFHYNIKEEYQSLYRYRVFVELFSHYTIKDVEEGYTTTSSSSTLYYSRDLLITEASGSFIIDGLPKGNYLMNLSWTVREKDQPAPKAYFTEEEVEISIDSESISYWIESEPSHVND</sequence>
<name>A0A7X9RXF4_9BACT</name>